<evidence type="ECO:0000256" key="2">
    <source>
        <dbReference type="ARBA" id="ARBA00013253"/>
    </source>
</evidence>
<sequence length="176" mass="19536">MTRCYIGLGSNQADPQAQVNAACVALARIPLTRVVACSSLYRSRPMGPQDQPAYINAAVALHTDLNAEQLLDSLQQIEQQQGRVRKAERWGPRTLDLDILLFGEEQISTARLQVPHYHMHARAFVLYPLAELQPELQMPDGTPLQQLLNDCPRGDLETLPVFIQQLDAQTGLTPNG</sequence>
<dbReference type="InterPro" id="IPR035907">
    <property type="entry name" value="Hppk_sf"/>
</dbReference>
<evidence type="ECO:0000313" key="9">
    <source>
        <dbReference type="EMBL" id="KKN81849.1"/>
    </source>
</evidence>
<dbReference type="EMBL" id="LAZR01000209">
    <property type="protein sequence ID" value="KKN81849.1"/>
    <property type="molecule type" value="Genomic_DNA"/>
</dbReference>
<dbReference type="GO" id="GO:0005524">
    <property type="term" value="F:ATP binding"/>
    <property type="evidence" value="ECO:0007669"/>
    <property type="project" value="UniProtKB-KW"/>
</dbReference>
<organism evidence="9">
    <name type="scientific">marine sediment metagenome</name>
    <dbReference type="NCBI Taxonomy" id="412755"/>
    <lineage>
        <taxon>unclassified sequences</taxon>
        <taxon>metagenomes</taxon>
        <taxon>ecological metagenomes</taxon>
    </lineage>
</organism>
<keyword evidence="3" id="KW-0808">Transferase</keyword>
<evidence type="ECO:0000256" key="3">
    <source>
        <dbReference type="ARBA" id="ARBA00022679"/>
    </source>
</evidence>
<keyword evidence="7" id="KW-0289">Folate biosynthesis</keyword>
<dbReference type="PROSITE" id="PS00794">
    <property type="entry name" value="HPPK"/>
    <property type="match status" value="1"/>
</dbReference>
<dbReference type="GO" id="GO:0003848">
    <property type="term" value="F:2-amino-4-hydroxy-6-hydroxymethyldihydropteridine diphosphokinase activity"/>
    <property type="evidence" value="ECO:0007669"/>
    <property type="project" value="UniProtKB-EC"/>
</dbReference>
<comment type="pathway">
    <text evidence="1">Cofactor biosynthesis; tetrahydrofolate biosynthesis; 2-amino-4-hydroxy-6-hydroxymethyl-7,8-dihydropteridine diphosphate from 7,8-dihydroneopterin triphosphate: step 4/4.</text>
</comment>
<name>A0A0F9TRA5_9ZZZZ</name>
<dbReference type="PANTHER" id="PTHR43071">
    <property type="entry name" value="2-AMINO-4-HYDROXY-6-HYDROXYMETHYLDIHYDROPTERIDINE PYROPHOSPHOKINASE"/>
    <property type="match status" value="1"/>
</dbReference>
<feature type="domain" description="7,8-dihydro-6-hydroxymethylpterin-pyrophosphokinase" evidence="8">
    <location>
        <begin position="89"/>
        <end position="100"/>
    </location>
</feature>
<dbReference type="Pfam" id="PF01288">
    <property type="entry name" value="HPPK"/>
    <property type="match status" value="1"/>
</dbReference>
<dbReference type="SUPFAM" id="SSF55083">
    <property type="entry name" value="6-hydroxymethyl-7,8-dihydropterin pyrophosphokinase, HPPK"/>
    <property type="match status" value="1"/>
</dbReference>
<evidence type="ECO:0000256" key="7">
    <source>
        <dbReference type="ARBA" id="ARBA00022909"/>
    </source>
</evidence>
<dbReference type="InterPro" id="IPR000550">
    <property type="entry name" value="Hppk"/>
</dbReference>
<keyword evidence="6" id="KW-0067">ATP-binding</keyword>
<evidence type="ECO:0000259" key="8">
    <source>
        <dbReference type="PROSITE" id="PS00794"/>
    </source>
</evidence>
<keyword evidence="4" id="KW-0547">Nucleotide-binding</keyword>
<accession>A0A0F9TRA5</accession>
<evidence type="ECO:0000256" key="1">
    <source>
        <dbReference type="ARBA" id="ARBA00005051"/>
    </source>
</evidence>
<keyword evidence="5" id="KW-0418">Kinase</keyword>
<dbReference type="GO" id="GO:0046656">
    <property type="term" value="P:folic acid biosynthetic process"/>
    <property type="evidence" value="ECO:0007669"/>
    <property type="project" value="UniProtKB-KW"/>
</dbReference>
<comment type="caution">
    <text evidence="9">The sequence shown here is derived from an EMBL/GenBank/DDBJ whole genome shotgun (WGS) entry which is preliminary data.</text>
</comment>
<protein>
    <recommendedName>
        <fullName evidence="2">2-amino-4-hydroxy-6-hydroxymethyldihydropteridine diphosphokinase</fullName>
        <ecNumber evidence="2">2.7.6.3</ecNumber>
    </recommendedName>
</protein>
<dbReference type="Gene3D" id="3.30.70.560">
    <property type="entry name" value="7,8-Dihydro-6-hydroxymethylpterin-pyrophosphokinase HPPK"/>
    <property type="match status" value="1"/>
</dbReference>
<evidence type="ECO:0000256" key="4">
    <source>
        <dbReference type="ARBA" id="ARBA00022741"/>
    </source>
</evidence>
<dbReference type="UniPathway" id="UPA00077">
    <property type="reaction ID" value="UER00155"/>
</dbReference>
<dbReference type="AlphaFoldDB" id="A0A0F9TRA5"/>
<dbReference type="NCBIfam" id="TIGR01498">
    <property type="entry name" value="folK"/>
    <property type="match status" value="1"/>
</dbReference>
<dbReference type="GO" id="GO:0046654">
    <property type="term" value="P:tetrahydrofolate biosynthetic process"/>
    <property type="evidence" value="ECO:0007669"/>
    <property type="project" value="UniProtKB-UniPathway"/>
</dbReference>
<evidence type="ECO:0000256" key="5">
    <source>
        <dbReference type="ARBA" id="ARBA00022777"/>
    </source>
</evidence>
<evidence type="ECO:0000256" key="6">
    <source>
        <dbReference type="ARBA" id="ARBA00022840"/>
    </source>
</evidence>
<proteinExistence type="predicted"/>
<dbReference type="PANTHER" id="PTHR43071:SF1">
    <property type="entry name" value="2-AMINO-4-HYDROXY-6-HYDROXYMETHYLDIHYDROPTERIDINE PYROPHOSPHOKINASE"/>
    <property type="match status" value="1"/>
</dbReference>
<dbReference type="CDD" id="cd00483">
    <property type="entry name" value="HPPK"/>
    <property type="match status" value="1"/>
</dbReference>
<dbReference type="GO" id="GO:0016301">
    <property type="term" value="F:kinase activity"/>
    <property type="evidence" value="ECO:0007669"/>
    <property type="project" value="UniProtKB-KW"/>
</dbReference>
<dbReference type="EC" id="2.7.6.3" evidence="2"/>
<reference evidence="9" key="1">
    <citation type="journal article" date="2015" name="Nature">
        <title>Complex archaea that bridge the gap between prokaryotes and eukaryotes.</title>
        <authorList>
            <person name="Spang A."/>
            <person name="Saw J.H."/>
            <person name="Jorgensen S.L."/>
            <person name="Zaremba-Niedzwiedzka K."/>
            <person name="Martijn J."/>
            <person name="Lind A.E."/>
            <person name="van Eijk R."/>
            <person name="Schleper C."/>
            <person name="Guy L."/>
            <person name="Ettema T.J."/>
        </authorList>
    </citation>
    <scope>NUCLEOTIDE SEQUENCE</scope>
</reference>
<gene>
    <name evidence="9" type="ORF">LCGC14_0315220</name>
</gene>